<reference evidence="2" key="1">
    <citation type="submission" date="2020-11" db="EMBL/GenBank/DDBJ databases">
        <authorList>
            <consortium name="DOE Joint Genome Institute"/>
            <person name="Ahrendt S."/>
            <person name="Riley R."/>
            <person name="Andreopoulos W."/>
            <person name="Labutti K."/>
            <person name="Pangilinan J."/>
            <person name="Ruiz-Duenas F.J."/>
            <person name="Barrasa J.M."/>
            <person name="Sanchez-Garcia M."/>
            <person name="Camarero S."/>
            <person name="Miyauchi S."/>
            <person name="Serrano A."/>
            <person name="Linde D."/>
            <person name="Babiker R."/>
            <person name="Drula E."/>
            <person name="Ayuso-Fernandez I."/>
            <person name="Pacheco R."/>
            <person name="Padilla G."/>
            <person name="Ferreira P."/>
            <person name="Barriuso J."/>
            <person name="Kellner H."/>
            <person name="Castanera R."/>
            <person name="Alfaro M."/>
            <person name="Ramirez L."/>
            <person name="Pisabarro A.G."/>
            <person name="Kuo A."/>
            <person name="Tritt A."/>
            <person name="Lipzen A."/>
            <person name="He G."/>
            <person name="Yan M."/>
            <person name="Ng V."/>
            <person name="Cullen D."/>
            <person name="Martin F."/>
            <person name="Rosso M.-N."/>
            <person name="Henrissat B."/>
            <person name="Hibbett D."/>
            <person name="Martinez A.T."/>
            <person name="Grigoriev I.V."/>
        </authorList>
    </citation>
    <scope>NUCLEOTIDE SEQUENCE</scope>
    <source>
        <strain evidence="2">CBS 506.95</strain>
    </source>
</reference>
<feature type="compositionally biased region" description="Basic and acidic residues" evidence="1">
    <location>
        <begin position="604"/>
        <end position="613"/>
    </location>
</feature>
<dbReference type="OrthoDB" id="3365698at2759"/>
<dbReference type="Proteomes" id="UP000807306">
    <property type="component" value="Unassembled WGS sequence"/>
</dbReference>
<gene>
    <name evidence="2" type="ORF">CPB83DRAFT_905567</name>
</gene>
<protein>
    <recommendedName>
        <fullName evidence="4">F-box domain-containing protein</fullName>
    </recommendedName>
</protein>
<name>A0A9P6JQS2_9AGAR</name>
<evidence type="ECO:0000313" key="3">
    <source>
        <dbReference type="Proteomes" id="UP000807306"/>
    </source>
</evidence>
<organism evidence="2 3">
    <name type="scientific">Crepidotus variabilis</name>
    <dbReference type="NCBI Taxonomy" id="179855"/>
    <lineage>
        <taxon>Eukaryota</taxon>
        <taxon>Fungi</taxon>
        <taxon>Dikarya</taxon>
        <taxon>Basidiomycota</taxon>
        <taxon>Agaricomycotina</taxon>
        <taxon>Agaricomycetes</taxon>
        <taxon>Agaricomycetidae</taxon>
        <taxon>Agaricales</taxon>
        <taxon>Agaricineae</taxon>
        <taxon>Crepidotaceae</taxon>
        <taxon>Crepidotus</taxon>
    </lineage>
</organism>
<feature type="region of interest" description="Disordered" evidence="1">
    <location>
        <begin position="593"/>
        <end position="613"/>
    </location>
</feature>
<comment type="caution">
    <text evidence="2">The sequence shown here is derived from an EMBL/GenBank/DDBJ whole genome shotgun (WGS) entry which is preliminary data.</text>
</comment>
<dbReference type="Gene3D" id="3.80.10.10">
    <property type="entry name" value="Ribonuclease Inhibitor"/>
    <property type="match status" value="1"/>
</dbReference>
<evidence type="ECO:0000256" key="1">
    <source>
        <dbReference type="SAM" id="MobiDB-lite"/>
    </source>
</evidence>
<dbReference type="EMBL" id="MU157842">
    <property type="protein sequence ID" value="KAF9529982.1"/>
    <property type="molecule type" value="Genomic_DNA"/>
</dbReference>
<dbReference type="InterPro" id="IPR032675">
    <property type="entry name" value="LRR_dom_sf"/>
</dbReference>
<dbReference type="Gene3D" id="1.20.1280.50">
    <property type="match status" value="1"/>
</dbReference>
<accession>A0A9P6JQS2</accession>
<keyword evidence="3" id="KW-1185">Reference proteome</keyword>
<evidence type="ECO:0000313" key="2">
    <source>
        <dbReference type="EMBL" id="KAF9529982.1"/>
    </source>
</evidence>
<proteinExistence type="predicted"/>
<dbReference type="AlphaFoldDB" id="A0A9P6JQS2"/>
<dbReference type="SUPFAM" id="SSF52047">
    <property type="entry name" value="RNI-like"/>
    <property type="match status" value="1"/>
</dbReference>
<sequence>MENSATGVANQGLFDDQPVLSFERQLPPELWQDIFQLTIFGYGQPFPPCPREPWIISGVCRHWRSIALSTPALWSRIILKFSEIFGQRREINPVLKYIQILLHRSANAPISLSCEIGRPAWEHGPAHAFFDLLFPTSDRWEMLYIRGAGVKTIEAFGRIRGHLSILRVLSLSVVNDGREFHSDLFCQAPRLEAVGQFGSPNIHFTLPLRQISVLKTTYISNVIHALVDGSNLTELYVSSFSAENTGTILDRALPSLVRLEITFVDTEDSFWDSREFKGFFDKLTFPSLRSLSLSSPPEGYHRALTQMASQFSAPWPLESLIVKFTEDEMKPGELHSLLSLCPQLTLLEIDYPTLDDLVHLIATPGKPTFLPHLEEIDFYVNVFHLGHEALNDVEEIPLVRLLRSRSHPTAEGRVALKSFTLEFSTSALSFDALGILHQHFSRHNSLSAKTQNKFSLQQCFRWRDTLRAAFPLWDIRSQEAVFEELDKDVFSTIEREEFEAPVLFLTGLHLEWHRLSLLPWLQNPRFQKFSFGSRARDLMRKWSPSLYEHIQHIYWQPCEGRCLKYVPDNSPLRFRENYMEMIYGETWNDHGPQQDFTRRRGHPKRDCSDWDKL</sequence>
<evidence type="ECO:0008006" key="4">
    <source>
        <dbReference type="Google" id="ProtNLM"/>
    </source>
</evidence>